<reference evidence="1" key="1">
    <citation type="submission" date="2023-11" db="EMBL/GenBank/DDBJ databases">
        <authorList>
            <person name="Poullet M."/>
        </authorList>
    </citation>
    <scope>NUCLEOTIDE SEQUENCE</scope>
    <source>
        <strain evidence="1">E1834</strain>
    </source>
</reference>
<proteinExistence type="predicted"/>
<dbReference type="EMBL" id="CAVMJV010000018">
    <property type="protein sequence ID" value="CAK5061951.1"/>
    <property type="molecule type" value="Genomic_DNA"/>
</dbReference>
<name>A0ACB0YTR9_MELEN</name>
<comment type="caution">
    <text evidence="1">The sequence shown here is derived from an EMBL/GenBank/DDBJ whole genome shotgun (WGS) entry which is preliminary data.</text>
</comment>
<organism evidence="1 2">
    <name type="scientific">Meloidogyne enterolobii</name>
    <name type="common">Root-knot nematode worm</name>
    <name type="synonym">Meloidogyne mayaguensis</name>
    <dbReference type="NCBI Taxonomy" id="390850"/>
    <lineage>
        <taxon>Eukaryota</taxon>
        <taxon>Metazoa</taxon>
        <taxon>Ecdysozoa</taxon>
        <taxon>Nematoda</taxon>
        <taxon>Chromadorea</taxon>
        <taxon>Rhabditida</taxon>
        <taxon>Tylenchina</taxon>
        <taxon>Tylenchomorpha</taxon>
        <taxon>Tylenchoidea</taxon>
        <taxon>Meloidogynidae</taxon>
        <taxon>Meloidogyninae</taxon>
        <taxon>Meloidogyne</taxon>
    </lineage>
</organism>
<accession>A0ACB0YTR9</accession>
<gene>
    <name evidence="1" type="ORF">MENTE1834_LOCUS16373</name>
</gene>
<dbReference type="Proteomes" id="UP001497535">
    <property type="component" value="Unassembled WGS sequence"/>
</dbReference>
<protein>
    <submittedName>
        <fullName evidence="1">Uncharacterized protein</fullName>
    </submittedName>
</protein>
<evidence type="ECO:0000313" key="2">
    <source>
        <dbReference type="Proteomes" id="UP001497535"/>
    </source>
</evidence>
<keyword evidence="2" id="KW-1185">Reference proteome</keyword>
<evidence type="ECO:0000313" key="1">
    <source>
        <dbReference type="EMBL" id="CAK5061951.1"/>
    </source>
</evidence>
<sequence>MEFALNPPTNIQSVINFLGSNGYFRTLGVLMEEINMPNPIQQIPGPMWFSYHQMPSQPNAVLTAKPPQDLEKRKLVQQQLVFLLHAHKCQQREKLEPEWRGCCNLPYCAIMKGVLEHMVKCKSGRKCHFAHCASSRQIISHWKNCPEEDCPVCNPIRKFIADNGQSQVIDILC</sequence>